<dbReference type="STRING" id="695939.SAMN00790413_04443"/>
<accession>A0A1W1UQZ8</accession>
<reference evidence="1 2" key="1">
    <citation type="submission" date="2017-04" db="EMBL/GenBank/DDBJ databases">
        <authorList>
            <person name="Afonso C.L."/>
            <person name="Miller P.J."/>
            <person name="Scott M.A."/>
            <person name="Spackman E."/>
            <person name="Goraichik I."/>
            <person name="Dimitrov K.M."/>
            <person name="Suarez D.L."/>
            <person name="Swayne D.E."/>
        </authorList>
    </citation>
    <scope>NUCLEOTIDE SEQUENCE [LARGE SCALE GENOMIC DNA]</scope>
    <source>
        <strain evidence="1 2">KR-140</strain>
    </source>
</reference>
<sequence length="109" mass="11658">MGTTCPKGSGSSWRQIETSAQRWPYRTAAQETLGEQVKYLTEIKSVPERRGHTVVTPNLPGKGTLDTHRGAVLVGPISRGMEISAVTEAVPERIAPSGSTEGAIDPRDS</sequence>
<keyword evidence="2" id="KW-1185">Reference proteome</keyword>
<dbReference type="EMBL" id="FWWU01000006">
    <property type="protein sequence ID" value="SMB83439.1"/>
    <property type="molecule type" value="Genomic_DNA"/>
</dbReference>
<evidence type="ECO:0000313" key="2">
    <source>
        <dbReference type="Proteomes" id="UP000192582"/>
    </source>
</evidence>
<proteinExistence type="predicted"/>
<gene>
    <name evidence="1" type="ORF">SAMN00790413_04443</name>
</gene>
<dbReference type="AlphaFoldDB" id="A0A1W1UQZ8"/>
<evidence type="ECO:0000313" key="1">
    <source>
        <dbReference type="EMBL" id="SMB83439.1"/>
    </source>
</evidence>
<dbReference type="Proteomes" id="UP000192582">
    <property type="component" value="Unassembled WGS sequence"/>
</dbReference>
<name>A0A1W1UQZ8_9DEIO</name>
<organism evidence="1 2">
    <name type="scientific">Deinococcus hopiensis KR-140</name>
    <dbReference type="NCBI Taxonomy" id="695939"/>
    <lineage>
        <taxon>Bacteria</taxon>
        <taxon>Thermotogati</taxon>
        <taxon>Deinococcota</taxon>
        <taxon>Deinococci</taxon>
        <taxon>Deinococcales</taxon>
        <taxon>Deinococcaceae</taxon>
        <taxon>Deinococcus</taxon>
    </lineage>
</organism>
<protein>
    <submittedName>
        <fullName evidence="1">Uncharacterized protein</fullName>
    </submittedName>
</protein>